<keyword evidence="3" id="KW-0963">Cytoplasm</keyword>
<comment type="subunit">
    <text evidence="7">Interacts with G-actin; ADP-actin form.</text>
</comment>
<evidence type="ECO:0000256" key="4">
    <source>
        <dbReference type="ARBA" id="ARBA00022737"/>
    </source>
</evidence>
<evidence type="ECO:0000256" key="5">
    <source>
        <dbReference type="ARBA" id="ARBA00023203"/>
    </source>
</evidence>
<dbReference type="SUPFAM" id="SSF55753">
    <property type="entry name" value="Actin depolymerizing proteins"/>
    <property type="match status" value="2"/>
</dbReference>
<reference evidence="9" key="1">
    <citation type="submission" date="2021-05" db="EMBL/GenBank/DDBJ databases">
        <authorList>
            <person name="Stam R."/>
        </authorList>
    </citation>
    <scope>NUCLEOTIDE SEQUENCE</scope>
    <source>
        <strain evidence="9">CS162</strain>
    </source>
</reference>
<feature type="domain" description="ADF-H" evidence="8">
    <location>
        <begin position="178"/>
        <end position="309"/>
    </location>
</feature>
<dbReference type="Gene3D" id="3.40.20.10">
    <property type="entry name" value="Severin"/>
    <property type="match status" value="2"/>
</dbReference>
<dbReference type="PANTHER" id="PTHR13759:SF1">
    <property type="entry name" value="TWINFILIN"/>
    <property type="match status" value="1"/>
</dbReference>
<keyword evidence="10" id="KW-1185">Reference proteome</keyword>
<evidence type="ECO:0000313" key="9">
    <source>
        <dbReference type="EMBL" id="CAG5178368.1"/>
    </source>
</evidence>
<dbReference type="OrthoDB" id="10006997at2759"/>
<evidence type="ECO:0000256" key="3">
    <source>
        <dbReference type="ARBA" id="ARBA00022490"/>
    </source>
</evidence>
<evidence type="ECO:0000256" key="1">
    <source>
        <dbReference type="ARBA" id="ARBA00004245"/>
    </source>
</evidence>
<dbReference type="GO" id="GO:0005884">
    <property type="term" value="C:actin filament"/>
    <property type="evidence" value="ECO:0007669"/>
    <property type="project" value="TreeGrafter"/>
</dbReference>
<dbReference type="GO" id="GO:0003785">
    <property type="term" value="F:actin monomer binding"/>
    <property type="evidence" value="ECO:0007669"/>
    <property type="project" value="TreeGrafter"/>
</dbReference>
<evidence type="ECO:0000313" key="10">
    <source>
        <dbReference type="Proteomes" id="UP000676310"/>
    </source>
</evidence>
<dbReference type="GO" id="GO:0005737">
    <property type="term" value="C:cytoplasm"/>
    <property type="evidence" value="ECO:0007669"/>
    <property type="project" value="TreeGrafter"/>
</dbReference>
<organism evidence="9 10">
    <name type="scientific">Alternaria atra</name>
    <dbReference type="NCBI Taxonomy" id="119953"/>
    <lineage>
        <taxon>Eukaryota</taxon>
        <taxon>Fungi</taxon>
        <taxon>Dikarya</taxon>
        <taxon>Ascomycota</taxon>
        <taxon>Pezizomycotina</taxon>
        <taxon>Dothideomycetes</taxon>
        <taxon>Pleosporomycetidae</taxon>
        <taxon>Pleosporales</taxon>
        <taxon>Pleosporineae</taxon>
        <taxon>Pleosporaceae</taxon>
        <taxon>Alternaria</taxon>
        <taxon>Alternaria sect. Ulocladioides</taxon>
    </lineage>
</organism>
<comment type="subcellular location">
    <subcellularLocation>
        <location evidence="1">Cytoplasm</location>
        <location evidence="1">Cytoskeleton</location>
    </subcellularLocation>
</comment>
<proteinExistence type="inferred from homology"/>
<name>A0A8J2I5U2_9PLEO</name>
<dbReference type="Pfam" id="PF00241">
    <property type="entry name" value="Cofilin_ADF"/>
    <property type="match status" value="1"/>
</dbReference>
<dbReference type="PROSITE" id="PS51263">
    <property type="entry name" value="ADF_H"/>
    <property type="match status" value="1"/>
</dbReference>
<dbReference type="InterPro" id="IPR029006">
    <property type="entry name" value="ADF-H/Gelsolin-like_dom_sf"/>
</dbReference>
<dbReference type="EMBL" id="CAJRGZ010000023">
    <property type="protein sequence ID" value="CAG5178368.1"/>
    <property type="molecule type" value="Genomic_DNA"/>
</dbReference>
<keyword evidence="6" id="KW-0206">Cytoskeleton</keyword>
<dbReference type="GeneID" id="67020800"/>
<dbReference type="AlphaFoldDB" id="A0A8J2I5U2"/>
<protein>
    <recommendedName>
        <fullName evidence="8">ADF-H domain-containing protein</fullName>
    </recommendedName>
</protein>
<dbReference type="RefSeq" id="XP_043172233.1">
    <property type="nucleotide sequence ID" value="XM_043316298.1"/>
</dbReference>
<evidence type="ECO:0000256" key="2">
    <source>
        <dbReference type="ARBA" id="ARBA00009557"/>
    </source>
</evidence>
<dbReference type="PANTHER" id="PTHR13759">
    <property type="entry name" value="TWINFILIN"/>
    <property type="match status" value="1"/>
</dbReference>
<dbReference type="GO" id="GO:0030042">
    <property type="term" value="P:actin filament depolymerization"/>
    <property type="evidence" value="ECO:0007669"/>
    <property type="project" value="TreeGrafter"/>
</dbReference>
<dbReference type="SMART" id="SM00102">
    <property type="entry name" value="ADF"/>
    <property type="match status" value="1"/>
</dbReference>
<dbReference type="GO" id="GO:0051015">
    <property type="term" value="F:actin filament binding"/>
    <property type="evidence" value="ECO:0007669"/>
    <property type="project" value="TreeGrafter"/>
</dbReference>
<dbReference type="InterPro" id="IPR028458">
    <property type="entry name" value="Twinfilin"/>
</dbReference>
<comment type="caution">
    <text evidence="9">The sequence shown here is derived from an EMBL/GenBank/DDBJ whole genome shotgun (WGS) entry which is preliminary data.</text>
</comment>
<evidence type="ECO:0000259" key="8">
    <source>
        <dbReference type="PROSITE" id="PS51263"/>
    </source>
</evidence>
<comment type="similarity">
    <text evidence="2">Belongs to the actin-binding proteins ADF family. Twinfilin subfamily.</text>
</comment>
<keyword evidence="4" id="KW-0677">Repeat</keyword>
<gene>
    <name evidence="9" type="ORF">ALTATR162_LOCUS8665</name>
</gene>
<evidence type="ECO:0000256" key="6">
    <source>
        <dbReference type="ARBA" id="ARBA00023212"/>
    </source>
</evidence>
<dbReference type="InterPro" id="IPR002108">
    <property type="entry name" value="ADF-H"/>
</dbReference>
<evidence type="ECO:0000256" key="7">
    <source>
        <dbReference type="ARBA" id="ARBA00038532"/>
    </source>
</evidence>
<accession>A0A8J2I5U2</accession>
<dbReference type="Proteomes" id="UP000676310">
    <property type="component" value="Unassembled WGS sequence"/>
</dbReference>
<keyword evidence="5" id="KW-0009">Actin-binding</keyword>
<dbReference type="GO" id="GO:0051016">
    <property type="term" value="P:barbed-end actin filament capping"/>
    <property type="evidence" value="ECO:0007669"/>
    <property type="project" value="TreeGrafter"/>
</dbReference>
<sequence length="341" mass="38916">MTQELLVELPTATHDAFIAFVEDRSSFALLFNLTDGNRIEAYVSIRQSHTSFQLELNELESNLNTSKPAYIVLRRGDSLTFITYVPYRAKEETRNILLGRRHDVVQQLGGTYISCSIICKEIAEITDARSWAERDADATSPDTASTQCDDKGSCNCAEHAEICMKDVGYKKNKCRLCDRRMKNRISPAALEALKLLQTQGVAVQISVDITTETLELNYIKNDILPEYVASTLPEGKPSFTFYRHPNTRLLYFIFHSPDNASVQERMKHTMAIPGLINVHAQDQNVHVDQKIEIHDPDDLVFEAKDERIGKFRSVYLRNRFQGTESTYDSLEVDKDFYDKVE</sequence>